<name>A0A4Y2VNE7_ARAVE</name>
<keyword evidence="2" id="KW-0472">Membrane</keyword>
<feature type="transmembrane region" description="Helical" evidence="2">
    <location>
        <begin position="46"/>
        <end position="64"/>
    </location>
</feature>
<keyword evidence="4" id="KW-1185">Reference proteome</keyword>
<keyword evidence="2" id="KW-0812">Transmembrane</keyword>
<sequence>MTVTSREPGSLGIGEERYSHESEAELQKRPSPPGGTTSSKMRSRRISKRVLASLLCIVMVWVELPHSDDGMYLLRERFGPWPVIAVKIPTSVSERSWWSFVI</sequence>
<evidence type="ECO:0000256" key="2">
    <source>
        <dbReference type="SAM" id="Phobius"/>
    </source>
</evidence>
<dbReference type="Proteomes" id="UP000499080">
    <property type="component" value="Unassembled WGS sequence"/>
</dbReference>
<organism evidence="3 4">
    <name type="scientific">Araneus ventricosus</name>
    <name type="common">Orbweaver spider</name>
    <name type="synonym">Epeira ventricosa</name>
    <dbReference type="NCBI Taxonomy" id="182803"/>
    <lineage>
        <taxon>Eukaryota</taxon>
        <taxon>Metazoa</taxon>
        <taxon>Ecdysozoa</taxon>
        <taxon>Arthropoda</taxon>
        <taxon>Chelicerata</taxon>
        <taxon>Arachnida</taxon>
        <taxon>Araneae</taxon>
        <taxon>Araneomorphae</taxon>
        <taxon>Entelegynae</taxon>
        <taxon>Araneoidea</taxon>
        <taxon>Araneidae</taxon>
        <taxon>Araneus</taxon>
    </lineage>
</organism>
<comment type="caution">
    <text evidence="3">The sequence shown here is derived from an EMBL/GenBank/DDBJ whole genome shotgun (WGS) entry which is preliminary data.</text>
</comment>
<evidence type="ECO:0000313" key="3">
    <source>
        <dbReference type="EMBL" id="GBO26132.1"/>
    </source>
</evidence>
<gene>
    <name evidence="3" type="ORF">AVEN_153356_1</name>
</gene>
<accession>A0A4Y2VNE7</accession>
<evidence type="ECO:0000256" key="1">
    <source>
        <dbReference type="SAM" id="MobiDB-lite"/>
    </source>
</evidence>
<dbReference type="AlphaFoldDB" id="A0A4Y2VNE7"/>
<keyword evidence="2" id="KW-1133">Transmembrane helix</keyword>
<protein>
    <submittedName>
        <fullName evidence="3">Uncharacterized protein</fullName>
    </submittedName>
</protein>
<feature type="region of interest" description="Disordered" evidence="1">
    <location>
        <begin position="1"/>
        <end position="44"/>
    </location>
</feature>
<dbReference type="EMBL" id="BGPR01049141">
    <property type="protein sequence ID" value="GBO26132.1"/>
    <property type="molecule type" value="Genomic_DNA"/>
</dbReference>
<feature type="compositionally biased region" description="Basic and acidic residues" evidence="1">
    <location>
        <begin position="14"/>
        <end position="28"/>
    </location>
</feature>
<evidence type="ECO:0000313" key="4">
    <source>
        <dbReference type="Proteomes" id="UP000499080"/>
    </source>
</evidence>
<proteinExistence type="predicted"/>
<reference evidence="3 4" key="1">
    <citation type="journal article" date="2019" name="Sci. Rep.">
        <title>Orb-weaving spider Araneus ventricosus genome elucidates the spidroin gene catalogue.</title>
        <authorList>
            <person name="Kono N."/>
            <person name="Nakamura H."/>
            <person name="Ohtoshi R."/>
            <person name="Moran D.A.P."/>
            <person name="Shinohara A."/>
            <person name="Yoshida Y."/>
            <person name="Fujiwara M."/>
            <person name="Mori M."/>
            <person name="Tomita M."/>
            <person name="Arakawa K."/>
        </authorList>
    </citation>
    <scope>NUCLEOTIDE SEQUENCE [LARGE SCALE GENOMIC DNA]</scope>
</reference>